<keyword evidence="1" id="KW-0614">Plasmid</keyword>
<gene>
    <name evidence="1" type="ORF">N8E88_08555</name>
</gene>
<dbReference type="EMBL" id="CP104972">
    <property type="protein sequence ID" value="UXN58942.1"/>
    <property type="molecule type" value="Genomic_DNA"/>
</dbReference>
<proteinExistence type="predicted"/>
<name>A0ACD4CZ87_9HYPH</name>
<accession>A0ACD4CZ87</accession>
<reference evidence="1" key="1">
    <citation type="submission" date="2022-09" db="EMBL/GenBank/DDBJ databases">
        <title>Interaction between co-microsymbionts with complementary sets of symbiotic genes in legume-rhizobium systems.</title>
        <authorList>
            <person name="Safronova V."/>
            <person name="Sazanova A."/>
            <person name="Afonin A."/>
            <person name="Chirak E."/>
        </authorList>
    </citation>
    <scope>NUCLEOTIDE SEQUENCE</scope>
    <source>
        <strain evidence="1">A18/3m</strain>
    </source>
</reference>
<sequence>MDKSDLIFATTLVLIFIPGAMACYIYIRYELRDPPTFVWRKATEPKIAYAFLAHVTRTILAGVALFFCLGENDANRHI</sequence>
<keyword evidence="2" id="KW-1185">Reference proteome</keyword>
<protein>
    <submittedName>
        <fullName evidence="1">Uncharacterized protein</fullName>
    </submittedName>
</protein>
<dbReference type="Proteomes" id="UP001061991">
    <property type="component" value="Plasmid p_unnamed1"/>
</dbReference>
<geneLocation type="plasmid" evidence="1 2">
    <name>p_unnamed1</name>
</geneLocation>
<organism evidence="1 2">
    <name type="scientific">Phyllobacterium zundukense</name>
    <dbReference type="NCBI Taxonomy" id="1867719"/>
    <lineage>
        <taxon>Bacteria</taxon>
        <taxon>Pseudomonadati</taxon>
        <taxon>Pseudomonadota</taxon>
        <taxon>Alphaproteobacteria</taxon>
        <taxon>Hyphomicrobiales</taxon>
        <taxon>Phyllobacteriaceae</taxon>
        <taxon>Phyllobacterium</taxon>
    </lineage>
</organism>
<evidence type="ECO:0000313" key="1">
    <source>
        <dbReference type="EMBL" id="UXN58942.1"/>
    </source>
</evidence>
<evidence type="ECO:0000313" key="2">
    <source>
        <dbReference type="Proteomes" id="UP001061991"/>
    </source>
</evidence>